<accession>A0A4Z1FDZ6</accession>
<dbReference type="Proteomes" id="UP000297910">
    <property type="component" value="Unassembled WGS sequence"/>
</dbReference>
<organism evidence="1 2">
    <name type="scientific">Botrytis paeoniae</name>
    <dbReference type="NCBI Taxonomy" id="278948"/>
    <lineage>
        <taxon>Eukaryota</taxon>
        <taxon>Fungi</taxon>
        <taxon>Dikarya</taxon>
        <taxon>Ascomycota</taxon>
        <taxon>Pezizomycotina</taxon>
        <taxon>Leotiomycetes</taxon>
        <taxon>Helotiales</taxon>
        <taxon>Sclerotiniaceae</taxon>
        <taxon>Botrytis</taxon>
    </lineage>
</organism>
<protein>
    <submittedName>
        <fullName evidence="1">Uncharacterized protein</fullName>
    </submittedName>
</protein>
<reference evidence="1 2" key="1">
    <citation type="submission" date="2017-12" db="EMBL/GenBank/DDBJ databases">
        <title>Comparative genomics of Botrytis spp.</title>
        <authorList>
            <person name="Valero-Jimenez C.A."/>
            <person name="Tapia P."/>
            <person name="Veloso J."/>
            <person name="Silva-Moreno E."/>
            <person name="Staats M."/>
            <person name="Valdes J.H."/>
            <person name="Van Kan J.A.L."/>
        </authorList>
    </citation>
    <scope>NUCLEOTIDE SEQUENCE [LARGE SCALE GENOMIC DNA]</scope>
    <source>
        <strain evidence="1 2">Bp0003</strain>
    </source>
</reference>
<sequence>MKSKRLGPQFGAVAFLTLGTWGTVSLSSIQHVSFTLFETIFNAAELPECPDADSSRQDDFHGG</sequence>
<evidence type="ECO:0000313" key="1">
    <source>
        <dbReference type="EMBL" id="TGO23084.1"/>
    </source>
</evidence>
<keyword evidence="2" id="KW-1185">Reference proteome</keyword>
<dbReference type="AlphaFoldDB" id="A0A4Z1FDZ6"/>
<evidence type="ECO:0000313" key="2">
    <source>
        <dbReference type="Proteomes" id="UP000297910"/>
    </source>
</evidence>
<name>A0A4Z1FDZ6_9HELO</name>
<comment type="caution">
    <text evidence="1">The sequence shown here is derived from an EMBL/GenBank/DDBJ whole genome shotgun (WGS) entry which is preliminary data.</text>
</comment>
<gene>
    <name evidence="1" type="ORF">BPAE_0144g00040</name>
</gene>
<proteinExistence type="predicted"/>
<dbReference type="EMBL" id="PQXI01000144">
    <property type="protein sequence ID" value="TGO23084.1"/>
    <property type="molecule type" value="Genomic_DNA"/>
</dbReference>